<evidence type="ECO:0000313" key="5">
    <source>
        <dbReference type="Proteomes" id="UP001151760"/>
    </source>
</evidence>
<sequence>MPLKRRSQTNPQPTLTQEAADQLVREGTEAAIRAKRERVRIEATRARGPDGGPTAAPVVRECLFAGFMKCGCTKKGEVYYCYTSWLSSYLVEFSAKNERIVEGIKRKWENNNQCGSNNRNNNDNHNNNNNRNNRGNYHGNNHHNQYNQRRQDGARVMTAAQNNVADQRGLAPKCNCCGLCHFGNCPAKCTKCNKIDHKANDYRVKGGATGVNALPIRACYECEDRNHDQSRCPNLADRRGGNETGHAYALRDAEKGQGPNVVTGTFLLNNRYARVLFESGSDKSFINSGFSQLIDIKSVRLNISYEVELADGKLVSTSTVLRGCTLNLLNQLFEVDLMPIELGTFDVIIGMDWLVKHDALIVCGKKEVHIPVKGKMLVVKGNCDESRLKVVSCIKARKYIERGCHLFVAYVMEKEPKEKRLKDMPIIRDFPDVFPDDLPGLPPPRQVEFRIELVPGAAPVARAPYHLASSELKELSGQLKELSEKGFIRPSSSPWGAQCFLLRRKTAPFCDFWLDLVQFLGHVINSEGVYVDPSKIEAIKNWAVPTTPTEMRQFLGLYEWGEDEEEAFQMLKKKLCSAPILALPEGSEDFVVYCDASIKGYGAEREKPIRVRALVMTVYLDLSEKILKAQTEAIKEENVKAENLGRLLKPIFEIRPNGIRYFDKRVWLPLYGGIRDLIMHESHKSKYSIHPGSDKMYQDLKKLYWWPNMKADIATYVSKCLTCAKVKAEH</sequence>
<organism evidence="4 5">
    <name type="scientific">Tanacetum coccineum</name>
    <dbReference type="NCBI Taxonomy" id="301880"/>
    <lineage>
        <taxon>Eukaryota</taxon>
        <taxon>Viridiplantae</taxon>
        <taxon>Streptophyta</taxon>
        <taxon>Embryophyta</taxon>
        <taxon>Tracheophyta</taxon>
        <taxon>Spermatophyta</taxon>
        <taxon>Magnoliopsida</taxon>
        <taxon>eudicotyledons</taxon>
        <taxon>Gunneridae</taxon>
        <taxon>Pentapetalae</taxon>
        <taxon>asterids</taxon>
        <taxon>campanulids</taxon>
        <taxon>Asterales</taxon>
        <taxon>Asteraceae</taxon>
        <taxon>Asteroideae</taxon>
        <taxon>Anthemideae</taxon>
        <taxon>Anthemidinae</taxon>
        <taxon>Tanacetum</taxon>
    </lineage>
</organism>
<dbReference type="SUPFAM" id="SSF56672">
    <property type="entry name" value="DNA/RNA polymerases"/>
    <property type="match status" value="1"/>
</dbReference>
<keyword evidence="4" id="KW-0548">Nucleotidyltransferase</keyword>
<name>A0ABQ4Y970_9ASTR</name>
<dbReference type="Pfam" id="PF08284">
    <property type="entry name" value="RVP_2"/>
    <property type="match status" value="1"/>
</dbReference>
<keyword evidence="4" id="KW-0808">Transferase</keyword>
<reference evidence="4" key="2">
    <citation type="submission" date="2022-01" db="EMBL/GenBank/DDBJ databases">
        <authorList>
            <person name="Yamashiro T."/>
            <person name="Shiraishi A."/>
            <person name="Satake H."/>
            <person name="Nakayama K."/>
        </authorList>
    </citation>
    <scope>NUCLEOTIDE SEQUENCE</scope>
</reference>
<feature type="domain" description="Reverse transcriptase/retrotransposon-derived protein RNase H-like" evidence="2">
    <location>
        <begin position="560"/>
        <end position="603"/>
    </location>
</feature>
<dbReference type="Gene3D" id="2.40.70.10">
    <property type="entry name" value="Acid Proteases"/>
    <property type="match status" value="1"/>
</dbReference>
<evidence type="ECO:0000313" key="4">
    <source>
        <dbReference type="EMBL" id="GJS73892.1"/>
    </source>
</evidence>
<protein>
    <submittedName>
        <fullName evidence="4">Reverse transcriptase domain-containing protein</fullName>
    </submittedName>
</protein>
<dbReference type="InterPro" id="IPR043502">
    <property type="entry name" value="DNA/RNA_pol_sf"/>
</dbReference>
<evidence type="ECO:0000256" key="1">
    <source>
        <dbReference type="SAM" id="MobiDB-lite"/>
    </source>
</evidence>
<dbReference type="Gene3D" id="1.10.340.70">
    <property type="match status" value="1"/>
</dbReference>
<gene>
    <name evidence="4" type="ORF">Tco_0706733</name>
</gene>
<dbReference type="Pfam" id="PF17921">
    <property type="entry name" value="Integrase_H2C2"/>
    <property type="match status" value="1"/>
</dbReference>
<accession>A0ABQ4Y970</accession>
<dbReference type="Pfam" id="PF17919">
    <property type="entry name" value="RT_RNaseH_2"/>
    <property type="match status" value="1"/>
</dbReference>
<dbReference type="Proteomes" id="UP001151760">
    <property type="component" value="Unassembled WGS sequence"/>
</dbReference>
<evidence type="ECO:0000259" key="3">
    <source>
        <dbReference type="Pfam" id="PF17921"/>
    </source>
</evidence>
<dbReference type="GO" id="GO:0003964">
    <property type="term" value="F:RNA-directed DNA polymerase activity"/>
    <property type="evidence" value="ECO:0007669"/>
    <property type="project" value="UniProtKB-KW"/>
</dbReference>
<dbReference type="CDD" id="cd00303">
    <property type="entry name" value="retropepsin_like"/>
    <property type="match status" value="1"/>
</dbReference>
<dbReference type="Gene3D" id="3.10.10.10">
    <property type="entry name" value="HIV Type 1 Reverse Transcriptase, subunit A, domain 1"/>
    <property type="match status" value="1"/>
</dbReference>
<dbReference type="SUPFAM" id="SSF50630">
    <property type="entry name" value="Acid proteases"/>
    <property type="match status" value="1"/>
</dbReference>
<keyword evidence="4" id="KW-0695">RNA-directed DNA polymerase</keyword>
<proteinExistence type="predicted"/>
<dbReference type="InterPro" id="IPR043128">
    <property type="entry name" value="Rev_trsase/Diguanyl_cyclase"/>
</dbReference>
<feature type="domain" description="Integrase zinc-binding" evidence="3">
    <location>
        <begin position="675"/>
        <end position="728"/>
    </location>
</feature>
<dbReference type="InterPro" id="IPR041577">
    <property type="entry name" value="RT_RNaseH_2"/>
</dbReference>
<comment type="caution">
    <text evidence="4">The sequence shown here is derived from an EMBL/GenBank/DDBJ whole genome shotgun (WGS) entry which is preliminary data.</text>
</comment>
<dbReference type="PANTHER" id="PTHR15503:SF45">
    <property type="entry name" value="RNA-DIRECTED DNA POLYMERASE HOMOLOG"/>
    <property type="match status" value="1"/>
</dbReference>
<dbReference type="EMBL" id="BQNB010010189">
    <property type="protein sequence ID" value="GJS73892.1"/>
    <property type="molecule type" value="Genomic_DNA"/>
</dbReference>
<dbReference type="InterPro" id="IPR041588">
    <property type="entry name" value="Integrase_H2C2"/>
</dbReference>
<dbReference type="PANTHER" id="PTHR15503">
    <property type="entry name" value="LDOC1 RELATED"/>
    <property type="match status" value="1"/>
</dbReference>
<feature type="region of interest" description="Disordered" evidence="1">
    <location>
        <begin position="111"/>
        <end position="146"/>
    </location>
</feature>
<dbReference type="InterPro" id="IPR021109">
    <property type="entry name" value="Peptidase_aspartic_dom_sf"/>
</dbReference>
<dbReference type="Gene3D" id="3.30.70.270">
    <property type="match status" value="1"/>
</dbReference>
<evidence type="ECO:0000259" key="2">
    <source>
        <dbReference type="Pfam" id="PF17919"/>
    </source>
</evidence>
<dbReference type="InterPro" id="IPR032567">
    <property type="entry name" value="RTL1-rel"/>
</dbReference>
<reference evidence="4" key="1">
    <citation type="journal article" date="2022" name="Int. J. Mol. Sci.">
        <title>Draft Genome of Tanacetum Coccineum: Genomic Comparison of Closely Related Tanacetum-Family Plants.</title>
        <authorList>
            <person name="Yamashiro T."/>
            <person name="Shiraishi A."/>
            <person name="Nakayama K."/>
            <person name="Satake H."/>
        </authorList>
    </citation>
    <scope>NUCLEOTIDE SEQUENCE</scope>
</reference>
<keyword evidence="5" id="KW-1185">Reference proteome</keyword>